<reference evidence="2 3" key="1">
    <citation type="submission" date="2019-02" db="EMBL/GenBank/DDBJ databases">
        <authorList>
            <consortium name="Pathogen Informatics"/>
        </authorList>
    </citation>
    <scope>NUCLEOTIDE SEQUENCE [LARGE SCALE GENOMIC DNA]</scope>
    <source>
        <strain evidence="2 3">3012STDY6756504</strain>
    </source>
</reference>
<dbReference type="PANTHER" id="PTHR33164:SF43">
    <property type="entry name" value="HTH-TYPE TRANSCRIPTIONAL REPRESSOR YETL"/>
    <property type="match status" value="1"/>
</dbReference>
<dbReference type="SUPFAM" id="SSF46785">
    <property type="entry name" value="Winged helix' DNA-binding domain"/>
    <property type="match status" value="1"/>
</dbReference>
<accession>A0A4U8W213</accession>
<dbReference type="SMART" id="SM00347">
    <property type="entry name" value="HTH_MARR"/>
    <property type="match status" value="1"/>
</dbReference>
<sequence length="157" mass="17294">MSMAESESTGIGVDEGIRSLLLLMPRVVGRAKKLRIPEDLQSFALAPRHLSLLANLVFEGPMTVNTLAAHLEVAPTTVSLMVGDLSRQGVLERRPDEQDRRRTIVAIAPAHEQSVNAWLGGSARAWRQVLEPLTAEQRRLFVDTLRAYEEALGGEDD</sequence>
<dbReference type="AlphaFoldDB" id="A0A4U8W213"/>
<dbReference type="PANTHER" id="PTHR33164">
    <property type="entry name" value="TRANSCRIPTIONAL REGULATOR, MARR FAMILY"/>
    <property type="match status" value="1"/>
</dbReference>
<evidence type="ECO:0000313" key="2">
    <source>
        <dbReference type="EMBL" id="VFA99911.1"/>
    </source>
</evidence>
<dbReference type="InterPro" id="IPR039422">
    <property type="entry name" value="MarR/SlyA-like"/>
</dbReference>
<gene>
    <name evidence="2" type="ORF">NCTC10797_03703</name>
</gene>
<dbReference type="Gene3D" id="1.10.10.10">
    <property type="entry name" value="Winged helix-like DNA-binding domain superfamily/Winged helix DNA-binding domain"/>
    <property type="match status" value="1"/>
</dbReference>
<dbReference type="InterPro" id="IPR036390">
    <property type="entry name" value="WH_DNA-bd_sf"/>
</dbReference>
<name>A0A4U8W213_9NOCA</name>
<evidence type="ECO:0000313" key="3">
    <source>
        <dbReference type="Proteomes" id="UP000290439"/>
    </source>
</evidence>
<dbReference type="GO" id="GO:0006950">
    <property type="term" value="P:response to stress"/>
    <property type="evidence" value="ECO:0007669"/>
    <property type="project" value="TreeGrafter"/>
</dbReference>
<dbReference type="RefSeq" id="WP_228784556.1">
    <property type="nucleotide sequence ID" value="NZ_JADLPI010000001.1"/>
</dbReference>
<protein>
    <submittedName>
        <fullName evidence="2">MarR family</fullName>
    </submittedName>
</protein>
<dbReference type="GO" id="GO:0003700">
    <property type="term" value="F:DNA-binding transcription factor activity"/>
    <property type="evidence" value="ECO:0007669"/>
    <property type="project" value="InterPro"/>
</dbReference>
<dbReference type="EMBL" id="LR215973">
    <property type="protein sequence ID" value="VFA99911.1"/>
    <property type="molecule type" value="Genomic_DNA"/>
</dbReference>
<feature type="domain" description="HTH marR-type" evidence="1">
    <location>
        <begin position="14"/>
        <end position="150"/>
    </location>
</feature>
<dbReference type="InterPro" id="IPR036388">
    <property type="entry name" value="WH-like_DNA-bd_sf"/>
</dbReference>
<dbReference type="PROSITE" id="PS50995">
    <property type="entry name" value="HTH_MARR_2"/>
    <property type="match status" value="1"/>
</dbReference>
<dbReference type="InterPro" id="IPR000835">
    <property type="entry name" value="HTH_MarR-typ"/>
</dbReference>
<evidence type="ECO:0000259" key="1">
    <source>
        <dbReference type="PROSITE" id="PS50995"/>
    </source>
</evidence>
<organism evidence="2 3">
    <name type="scientific">Nocardia cyriacigeorgica</name>
    <dbReference type="NCBI Taxonomy" id="135487"/>
    <lineage>
        <taxon>Bacteria</taxon>
        <taxon>Bacillati</taxon>
        <taxon>Actinomycetota</taxon>
        <taxon>Actinomycetes</taxon>
        <taxon>Mycobacteriales</taxon>
        <taxon>Nocardiaceae</taxon>
        <taxon>Nocardia</taxon>
    </lineage>
</organism>
<proteinExistence type="predicted"/>
<dbReference type="Proteomes" id="UP000290439">
    <property type="component" value="Chromosome"/>
</dbReference>
<dbReference type="Pfam" id="PF12802">
    <property type="entry name" value="MarR_2"/>
    <property type="match status" value="1"/>
</dbReference>